<dbReference type="EMBL" id="JADUNP010000017">
    <property type="protein sequence ID" value="MBH1652543.1"/>
    <property type="molecule type" value="Genomic_DNA"/>
</dbReference>
<dbReference type="Pfam" id="PF00550">
    <property type="entry name" value="PP-binding"/>
    <property type="match status" value="1"/>
</dbReference>
<dbReference type="RefSeq" id="WP_164171397.1">
    <property type="nucleotide sequence ID" value="NZ_CP040438.1"/>
</dbReference>
<dbReference type="Gene3D" id="1.10.1200.10">
    <property type="entry name" value="ACP-like"/>
    <property type="match status" value="1"/>
</dbReference>
<proteinExistence type="predicted"/>
<dbReference type="PROSITE" id="PS50075">
    <property type="entry name" value="CARRIER"/>
    <property type="match status" value="1"/>
</dbReference>
<comment type="caution">
    <text evidence="2">The sequence shown here is derived from an EMBL/GenBank/DDBJ whole genome shotgun (WGS) entry which is preliminary data.</text>
</comment>
<dbReference type="Proteomes" id="UP000625930">
    <property type="component" value="Unassembled WGS sequence"/>
</dbReference>
<dbReference type="InterPro" id="IPR036736">
    <property type="entry name" value="ACP-like_sf"/>
</dbReference>
<feature type="domain" description="Carrier" evidence="1">
    <location>
        <begin position="6"/>
        <end position="85"/>
    </location>
</feature>
<sequence>MNVEQSNDLEKIAQLIQLAMGEEVLARPVNEETRFVEDLGMQSINRLMLLSLLEQECGVDLESHMAQLVELETVGDTMRFIAILAARG</sequence>
<accession>A0AA89W8H1</accession>
<reference evidence="2" key="1">
    <citation type="submission" date="2020-11" db="EMBL/GenBank/DDBJ databases">
        <title>Enhanced detection system for hospital associated transmission using whole genome sequencing surveillance.</title>
        <authorList>
            <person name="Harrison L.H."/>
            <person name="Van Tyne D."/>
            <person name="Marsh J.W."/>
            <person name="Griffith M.P."/>
            <person name="Snyder D.J."/>
            <person name="Cooper V.S."/>
            <person name="Mustapha M."/>
        </authorList>
    </citation>
    <scope>NUCLEOTIDE SEQUENCE</scope>
    <source>
        <strain evidence="2">STEN00091</strain>
    </source>
</reference>
<protein>
    <recommendedName>
        <fullName evidence="1">Carrier domain-containing protein</fullName>
    </recommendedName>
</protein>
<dbReference type="AlphaFoldDB" id="A0AA89W8H1"/>
<organism evidence="2 3">
    <name type="scientific">Stenotrophomonas maltophilia</name>
    <name type="common">Pseudomonas maltophilia</name>
    <name type="synonym">Xanthomonas maltophilia</name>
    <dbReference type="NCBI Taxonomy" id="40324"/>
    <lineage>
        <taxon>Bacteria</taxon>
        <taxon>Pseudomonadati</taxon>
        <taxon>Pseudomonadota</taxon>
        <taxon>Gammaproteobacteria</taxon>
        <taxon>Lysobacterales</taxon>
        <taxon>Lysobacteraceae</taxon>
        <taxon>Stenotrophomonas</taxon>
        <taxon>Stenotrophomonas maltophilia group</taxon>
    </lineage>
</organism>
<evidence type="ECO:0000259" key="1">
    <source>
        <dbReference type="PROSITE" id="PS50075"/>
    </source>
</evidence>
<gene>
    <name evidence="2" type="ORF">I5U67_10210</name>
</gene>
<evidence type="ECO:0000313" key="2">
    <source>
        <dbReference type="EMBL" id="MBH1652543.1"/>
    </source>
</evidence>
<dbReference type="SUPFAM" id="SSF47336">
    <property type="entry name" value="ACP-like"/>
    <property type="match status" value="1"/>
</dbReference>
<evidence type="ECO:0000313" key="3">
    <source>
        <dbReference type="Proteomes" id="UP000625930"/>
    </source>
</evidence>
<name>A0AA89W8H1_STEMA</name>
<dbReference type="InterPro" id="IPR009081">
    <property type="entry name" value="PP-bd_ACP"/>
</dbReference>